<evidence type="ECO:0000256" key="4">
    <source>
        <dbReference type="ARBA" id="ARBA00022729"/>
    </source>
</evidence>
<keyword evidence="11" id="KW-1185">Reference proteome</keyword>
<reference evidence="10 11" key="1">
    <citation type="submission" date="2018-05" db="EMBL/GenBank/DDBJ databases">
        <title>Paenibacillus flagellatus sp. nov., isolated from selenium mineral soil.</title>
        <authorList>
            <person name="Dai X."/>
        </authorList>
    </citation>
    <scope>NUCLEOTIDE SEQUENCE [LARGE SCALE GENOMIC DNA]</scope>
    <source>
        <strain evidence="10 11">DXL2</strain>
    </source>
</reference>
<dbReference type="Pfam" id="PF05504">
    <property type="entry name" value="Spore_GerAC"/>
    <property type="match status" value="1"/>
</dbReference>
<dbReference type="InterPro" id="IPR057336">
    <property type="entry name" value="GerAC_N"/>
</dbReference>
<dbReference type="Gene3D" id="3.30.300.210">
    <property type="entry name" value="Nutrient germinant receptor protein C, domain 3"/>
    <property type="match status" value="1"/>
</dbReference>
<comment type="caution">
    <text evidence="10">The sequence shown here is derived from an EMBL/GenBank/DDBJ whole genome shotgun (WGS) entry which is preliminary data.</text>
</comment>
<dbReference type="EMBL" id="QJVJ01000013">
    <property type="protein sequence ID" value="PYI51381.1"/>
    <property type="molecule type" value="Genomic_DNA"/>
</dbReference>
<evidence type="ECO:0000256" key="6">
    <source>
        <dbReference type="ARBA" id="ARBA00023139"/>
    </source>
</evidence>
<dbReference type="Proteomes" id="UP000247476">
    <property type="component" value="Unassembled WGS sequence"/>
</dbReference>
<accession>A0A2V5JXG9</accession>
<feature type="domain" description="Spore germination protein N-terminal" evidence="9">
    <location>
        <begin position="23"/>
        <end position="197"/>
    </location>
</feature>
<sequence length="388" mass="43796">MIRRLGKPAIGMVLLLLLAGCWDIKPIQDTNYMTAIGYDYEDGSYIVYGQLLDFANVSKQEGGKASQPAPVWSGREEGSTVIEAMTRLVKSSQQPMFWGHVSSIVFSERALRRGIDTYLDGLIRYRELRYTQWVYGTKEPIDRLFAVKPFFNLSPLASILHQPEDNYRQRSYIRPIRLHRAVAHLREPGYTMLLPSLGIDAGVWKRDGSNDPKLVIGGVFAIARSKPAVWIPESELTGLRWLEEGTRRSSVIVSRNGAEAGTVTIERPRVEVSVLPSGGNGKPEFAVRIRGKGNVSELLTEMDVSEIEKEASRTIVSEIERTYAYGRKNGIDLYHLGHELYRRKFPLWSKLTRYGESPLTDAVLKSIQADIRVAHTGMYKLDTVKSDY</sequence>
<dbReference type="NCBIfam" id="TIGR02887">
    <property type="entry name" value="spore_ger_x_C"/>
    <property type="match status" value="1"/>
</dbReference>
<evidence type="ECO:0000313" key="11">
    <source>
        <dbReference type="Proteomes" id="UP000247476"/>
    </source>
</evidence>
<dbReference type="PANTHER" id="PTHR35789">
    <property type="entry name" value="SPORE GERMINATION PROTEIN B3"/>
    <property type="match status" value="1"/>
</dbReference>
<dbReference type="GO" id="GO:0016020">
    <property type="term" value="C:membrane"/>
    <property type="evidence" value="ECO:0007669"/>
    <property type="project" value="UniProtKB-SubCell"/>
</dbReference>
<dbReference type="InterPro" id="IPR046953">
    <property type="entry name" value="Spore_GerAC-like_C"/>
</dbReference>
<evidence type="ECO:0000256" key="7">
    <source>
        <dbReference type="ARBA" id="ARBA00023288"/>
    </source>
</evidence>
<proteinExistence type="inferred from homology"/>
<keyword evidence="7" id="KW-0449">Lipoprotein</keyword>
<keyword evidence="4" id="KW-0732">Signal</keyword>
<dbReference type="InterPro" id="IPR038501">
    <property type="entry name" value="Spore_GerAC_C_sf"/>
</dbReference>
<dbReference type="AlphaFoldDB" id="A0A2V5JXG9"/>
<evidence type="ECO:0000256" key="3">
    <source>
        <dbReference type="ARBA" id="ARBA00022544"/>
    </source>
</evidence>
<evidence type="ECO:0000256" key="1">
    <source>
        <dbReference type="ARBA" id="ARBA00004635"/>
    </source>
</evidence>
<dbReference type="Pfam" id="PF25198">
    <property type="entry name" value="Spore_GerAC_N"/>
    <property type="match status" value="1"/>
</dbReference>
<protein>
    <submittedName>
        <fullName evidence="10">Ger(X)C family spore germination protein</fullName>
    </submittedName>
</protein>
<keyword evidence="5" id="KW-0472">Membrane</keyword>
<evidence type="ECO:0000256" key="5">
    <source>
        <dbReference type="ARBA" id="ARBA00023136"/>
    </source>
</evidence>
<comment type="similarity">
    <text evidence="2">Belongs to the GerABKC lipoprotein family.</text>
</comment>
<keyword evidence="6" id="KW-0564">Palmitate</keyword>
<organism evidence="10 11">
    <name type="scientific">Paenibacillus flagellatus</name>
    <dbReference type="NCBI Taxonomy" id="2211139"/>
    <lineage>
        <taxon>Bacteria</taxon>
        <taxon>Bacillati</taxon>
        <taxon>Bacillota</taxon>
        <taxon>Bacilli</taxon>
        <taxon>Bacillales</taxon>
        <taxon>Paenibacillaceae</taxon>
        <taxon>Paenibacillus</taxon>
    </lineage>
</organism>
<dbReference type="GO" id="GO:0009847">
    <property type="term" value="P:spore germination"/>
    <property type="evidence" value="ECO:0007669"/>
    <property type="project" value="InterPro"/>
</dbReference>
<evidence type="ECO:0000259" key="9">
    <source>
        <dbReference type="Pfam" id="PF25198"/>
    </source>
</evidence>
<evidence type="ECO:0000313" key="10">
    <source>
        <dbReference type="EMBL" id="PYI51381.1"/>
    </source>
</evidence>
<dbReference type="PANTHER" id="PTHR35789:SF1">
    <property type="entry name" value="SPORE GERMINATION PROTEIN B3"/>
    <property type="match status" value="1"/>
</dbReference>
<evidence type="ECO:0000259" key="8">
    <source>
        <dbReference type="Pfam" id="PF05504"/>
    </source>
</evidence>
<feature type="domain" description="Spore germination GerAC-like C-terminal" evidence="8">
    <location>
        <begin position="226"/>
        <end position="377"/>
    </location>
</feature>
<gene>
    <name evidence="10" type="ORF">DLM86_25495</name>
</gene>
<comment type="subcellular location">
    <subcellularLocation>
        <location evidence="1">Membrane</location>
        <topology evidence="1">Lipid-anchor</topology>
    </subcellularLocation>
</comment>
<name>A0A2V5JXG9_9BACL</name>
<keyword evidence="3" id="KW-0309">Germination</keyword>
<dbReference type="InterPro" id="IPR008844">
    <property type="entry name" value="Spore_GerAC-like"/>
</dbReference>
<dbReference type="PROSITE" id="PS51257">
    <property type="entry name" value="PROKAR_LIPOPROTEIN"/>
    <property type="match status" value="1"/>
</dbReference>
<evidence type="ECO:0000256" key="2">
    <source>
        <dbReference type="ARBA" id="ARBA00007886"/>
    </source>
</evidence>
<dbReference type="OrthoDB" id="2380468at2"/>
<dbReference type="RefSeq" id="WP_110842893.1">
    <property type="nucleotide sequence ID" value="NZ_QJVJ01000013.1"/>
</dbReference>